<name>A0ABZ1UK06_9BURK</name>
<protein>
    <submittedName>
        <fullName evidence="2">DUF4123 domain-containing protein</fullName>
    </submittedName>
</protein>
<sequence length="279" mass="31152">MNDLATYLLIDTALIDPAPRVLCWTNAKRRPTWLVPLYERQALKVSPLLIDFAQAHAAGAMAEVMALANGRRPQLHLSVIHTNLPLQALAEHLRRFIYFVNEQGEELTLRFADCLVLAALATVLTPEQWALFHGPIPLWQVHQRNGVLTQLPPVLATPDAVLPLMLSEQQVTALKDALAVEQLLANLRTMRPGQKFAATPLAEYEMARWSRDLFRSAGHTDNATLMLLARGAFDTRGRILQTPELRRVLALEDIEAVRAGIARCVMGQLPHASMWSKKT</sequence>
<dbReference type="EMBL" id="CP136508">
    <property type="protein sequence ID" value="WUR12998.1"/>
    <property type="molecule type" value="Genomic_DNA"/>
</dbReference>
<proteinExistence type="predicted"/>
<dbReference type="Proteomes" id="UP000321323">
    <property type="component" value="Chromosome"/>
</dbReference>
<evidence type="ECO:0000259" key="1">
    <source>
        <dbReference type="Pfam" id="PF13503"/>
    </source>
</evidence>
<gene>
    <name evidence="2" type="ORF">E7V67_025465</name>
</gene>
<keyword evidence="3" id="KW-1185">Reference proteome</keyword>
<evidence type="ECO:0000313" key="3">
    <source>
        <dbReference type="Proteomes" id="UP000321323"/>
    </source>
</evidence>
<accession>A0ABZ1UK06</accession>
<reference evidence="2 3" key="1">
    <citation type="journal article" date="2019" name="Int. J. Syst. Evol. Microbiol.">
        <title>The Draft Whole-Genome Sequence of the Antibiotic Producer Empedobacter haloabium ATCC 31962 Provides Indications for Its Taxonomic Reclassification.</title>
        <authorList>
            <person name="Miess H."/>
            <person name="Arlt P."/>
            <person name="Apel A.K."/>
            <person name="Weber T."/>
            <person name="Nieselt K."/>
            <person name="Hanssen F."/>
            <person name="Czemmel S."/>
            <person name="Nahnsen S."/>
            <person name="Gross H."/>
        </authorList>
    </citation>
    <scope>NUCLEOTIDE SEQUENCE [LARGE SCALE GENOMIC DNA]</scope>
    <source>
        <strain evidence="2 3">ATCC 31962</strain>
    </source>
</reference>
<evidence type="ECO:0000313" key="2">
    <source>
        <dbReference type="EMBL" id="WUR12998.1"/>
    </source>
</evidence>
<feature type="domain" description="DUF4123" evidence="1">
    <location>
        <begin position="7"/>
        <end position="130"/>
    </location>
</feature>
<dbReference type="Pfam" id="PF13503">
    <property type="entry name" value="DUF4123"/>
    <property type="match status" value="1"/>
</dbReference>
<organism evidence="2 3">
    <name type="scientific">[Empedobacter] haloabium</name>
    <dbReference type="NCBI Taxonomy" id="592317"/>
    <lineage>
        <taxon>Bacteria</taxon>
        <taxon>Pseudomonadati</taxon>
        <taxon>Pseudomonadota</taxon>
        <taxon>Betaproteobacteria</taxon>
        <taxon>Burkholderiales</taxon>
        <taxon>Oxalobacteraceae</taxon>
        <taxon>Telluria group</taxon>
        <taxon>Telluria group incertae sedis</taxon>
    </lineage>
</organism>
<dbReference type="InterPro" id="IPR025391">
    <property type="entry name" value="DUF4123"/>
</dbReference>